<evidence type="ECO:0000313" key="3">
    <source>
        <dbReference type="Proteomes" id="UP001057134"/>
    </source>
</evidence>
<keyword evidence="3" id="KW-1185">Reference proteome</keyword>
<evidence type="ECO:0008006" key="4">
    <source>
        <dbReference type="Google" id="ProtNLM"/>
    </source>
</evidence>
<accession>A0ABY4RTL6</accession>
<gene>
    <name evidence="2" type="ORF">SK3146_04123</name>
</gene>
<reference evidence="2" key="2">
    <citation type="journal article" date="2021" name="J Anim Sci Technol">
        <title>Complete genome sequence of Paenibacillus konkukensis sp. nov. SK3146 as a potential probiotic strain.</title>
        <authorList>
            <person name="Jung H.I."/>
            <person name="Park S."/>
            <person name="Niu K.M."/>
            <person name="Lee S.W."/>
            <person name="Kothari D."/>
            <person name="Yi K.J."/>
            <person name="Kim S.K."/>
        </authorList>
    </citation>
    <scope>NUCLEOTIDE SEQUENCE</scope>
    <source>
        <strain evidence="2">SK3146</strain>
    </source>
</reference>
<dbReference type="EMBL" id="CP027059">
    <property type="protein sequence ID" value="UQZ84868.1"/>
    <property type="molecule type" value="Genomic_DNA"/>
</dbReference>
<sequence>MRPKFALPLLLGAALAVTGAACQKQDGVTKAKSYSRDGLLGMTEVNPNMPMSPTYHTYMDDARVMKATVAQVAHVTDSTIIINGPNATVNLKVPAGLSDEETARIEQDARDKLSKAMPRYTVKVSVSRK</sequence>
<dbReference type="PROSITE" id="PS51257">
    <property type="entry name" value="PROKAR_LIPOPROTEIN"/>
    <property type="match status" value="1"/>
</dbReference>
<feature type="chain" id="PRO_5047390226" description="Sporulation protein" evidence="1">
    <location>
        <begin position="21"/>
        <end position="129"/>
    </location>
</feature>
<dbReference type="Proteomes" id="UP001057134">
    <property type="component" value="Chromosome"/>
</dbReference>
<protein>
    <recommendedName>
        <fullName evidence="4">Sporulation protein</fullName>
    </recommendedName>
</protein>
<evidence type="ECO:0000313" key="2">
    <source>
        <dbReference type="EMBL" id="UQZ84868.1"/>
    </source>
</evidence>
<name>A0ABY4RTL6_9BACL</name>
<organism evidence="2 3">
    <name type="scientific">Paenibacillus konkukensis</name>
    <dbReference type="NCBI Taxonomy" id="2020716"/>
    <lineage>
        <taxon>Bacteria</taxon>
        <taxon>Bacillati</taxon>
        <taxon>Bacillota</taxon>
        <taxon>Bacilli</taxon>
        <taxon>Bacillales</taxon>
        <taxon>Paenibacillaceae</taxon>
        <taxon>Paenibacillus</taxon>
    </lineage>
</organism>
<keyword evidence="1" id="KW-0732">Signal</keyword>
<proteinExistence type="predicted"/>
<feature type="signal peptide" evidence="1">
    <location>
        <begin position="1"/>
        <end position="20"/>
    </location>
</feature>
<evidence type="ECO:0000256" key="1">
    <source>
        <dbReference type="SAM" id="SignalP"/>
    </source>
</evidence>
<reference evidence="2" key="1">
    <citation type="submission" date="2018-02" db="EMBL/GenBank/DDBJ databases">
        <authorList>
            <person name="Kim S.-K."/>
            <person name="Jung H.-I."/>
            <person name="Lee S.-W."/>
        </authorList>
    </citation>
    <scope>NUCLEOTIDE SEQUENCE</scope>
    <source>
        <strain evidence="2">SK3146</strain>
    </source>
</reference>